<keyword evidence="3" id="KW-0732">Signal</keyword>
<reference evidence="9" key="1">
    <citation type="submission" date="2020-07" db="EMBL/GenBank/DDBJ databases">
        <title>Clarias magur genome sequencing, assembly and annotation.</title>
        <authorList>
            <person name="Kushwaha B."/>
            <person name="Kumar R."/>
            <person name="Das P."/>
            <person name="Joshi C.G."/>
            <person name="Kumar D."/>
            <person name="Nagpure N.S."/>
            <person name="Pandey M."/>
            <person name="Agarwal S."/>
            <person name="Srivastava S."/>
            <person name="Singh M."/>
            <person name="Sahoo L."/>
            <person name="Jayasankar P."/>
            <person name="Meher P.K."/>
            <person name="Koringa P.G."/>
            <person name="Iquebal M.A."/>
            <person name="Das S.P."/>
            <person name="Bit A."/>
            <person name="Patnaik S."/>
            <person name="Patel N."/>
            <person name="Shah T.M."/>
            <person name="Hinsu A."/>
            <person name="Jena J.K."/>
        </authorList>
    </citation>
    <scope>NUCLEOTIDE SEQUENCE</scope>
    <source>
        <strain evidence="9">CIFAMagur01</strain>
        <tissue evidence="9">Testis</tissue>
    </source>
</reference>
<dbReference type="GO" id="GO:0009617">
    <property type="term" value="P:response to bacterium"/>
    <property type="evidence" value="ECO:0007669"/>
    <property type="project" value="TreeGrafter"/>
</dbReference>
<dbReference type="PANTHER" id="PTHR19433:SF133">
    <property type="entry name" value="IMMUNE-TYPE RECEPTOR 5 PRECURSOR-RELATED"/>
    <property type="match status" value="1"/>
</dbReference>
<accession>A0A8J4TGA0</accession>
<evidence type="ECO:0000256" key="7">
    <source>
        <dbReference type="ARBA" id="ARBA00023180"/>
    </source>
</evidence>
<evidence type="ECO:0000313" key="9">
    <source>
        <dbReference type="EMBL" id="KAF5890209.1"/>
    </source>
</evidence>
<evidence type="ECO:0000256" key="1">
    <source>
        <dbReference type="ARBA" id="ARBA00004236"/>
    </source>
</evidence>
<protein>
    <recommendedName>
        <fullName evidence="8">Ig-like domain-containing protein</fullName>
    </recommendedName>
</protein>
<dbReference type="Gene3D" id="2.60.40.10">
    <property type="entry name" value="Immunoglobulins"/>
    <property type="match status" value="1"/>
</dbReference>
<proteinExistence type="predicted"/>
<keyword evidence="2" id="KW-1003">Cell membrane</keyword>
<evidence type="ECO:0000256" key="3">
    <source>
        <dbReference type="ARBA" id="ARBA00022729"/>
    </source>
</evidence>
<dbReference type="InterPro" id="IPR013106">
    <property type="entry name" value="Ig_V-set"/>
</dbReference>
<comment type="caution">
    <text evidence="9">The sequence shown here is derived from an EMBL/GenBank/DDBJ whole genome shotgun (WGS) entry which is preliminary data.</text>
</comment>
<dbReference type="InterPro" id="IPR036179">
    <property type="entry name" value="Ig-like_dom_sf"/>
</dbReference>
<feature type="non-terminal residue" evidence="9">
    <location>
        <position position="122"/>
    </location>
</feature>
<dbReference type="InterPro" id="IPR052051">
    <property type="entry name" value="TCR_complex_component"/>
</dbReference>
<dbReference type="GO" id="GO:0005886">
    <property type="term" value="C:plasma membrane"/>
    <property type="evidence" value="ECO:0007669"/>
    <property type="project" value="UniProtKB-SubCell"/>
</dbReference>
<dbReference type="Pfam" id="PF07686">
    <property type="entry name" value="V-set"/>
    <property type="match status" value="1"/>
</dbReference>
<evidence type="ECO:0000259" key="8">
    <source>
        <dbReference type="PROSITE" id="PS50835"/>
    </source>
</evidence>
<dbReference type="AlphaFoldDB" id="A0A8J4TGA0"/>
<evidence type="ECO:0000256" key="2">
    <source>
        <dbReference type="ARBA" id="ARBA00022475"/>
    </source>
</evidence>
<dbReference type="InterPro" id="IPR007110">
    <property type="entry name" value="Ig-like_dom"/>
</dbReference>
<dbReference type="SUPFAM" id="SSF48726">
    <property type="entry name" value="Immunoglobulin"/>
    <property type="match status" value="1"/>
</dbReference>
<keyword evidence="5" id="KW-0472">Membrane</keyword>
<sequence>KAQSGSAQSLGESLISQPDKEISVDIGDSATLPCCVSEKIVGMIAWFKQPDGKQPEMIVKLFKFVGDRIDIEFRNPRFQTEKHSNCFNIIISKINESDEAMYYCAQTYPDIVFANGTPLKIK</sequence>
<comment type="subcellular location">
    <subcellularLocation>
        <location evidence="1">Cell membrane</location>
    </subcellularLocation>
</comment>
<dbReference type="InterPro" id="IPR013783">
    <property type="entry name" value="Ig-like_fold"/>
</dbReference>
<evidence type="ECO:0000313" key="10">
    <source>
        <dbReference type="Proteomes" id="UP000727407"/>
    </source>
</evidence>
<feature type="domain" description="Ig-like" evidence="8">
    <location>
        <begin position="12"/>
        <end position="104"/>
    </location>
</feature>
<dbReference type="GO" id="GO:0002376">
    <property type="term" value="P:immune system process"/>
    <property type="evidence" value="ECO:0007669"/>
    <property type="project" value="UniProtKB-KW"/>
</dbReference>
<feature type="non-terminal residue" evidence="9">
    <location>
        <position position="1"/>
    </location>
</feature>
<dbReference type="CDD" id="cd00099">
    <property type="entry name" value="IgV"/>
    <property type="match status" value="1"/>
</dbReference>
<keyword evidence="10" id="KW-1185">Reference proteome</keyword>
<keyword evidence="6" id="KW-1015">Disulfide bond</keyword>
<dbReference type="Proteomes" id="UP000727407">
    <property type="component" value="Unassembled WGS sequence"/>
</dbReference>
<evidence type="ECO:0000256" key="6">
    <source>
        <dbReference type="ARBA" id="ARBA00023157"/>
    </source>
</evidence>
<keyword evidence="4" id="KW-0391">Immunity</keyword>
<dbReference type="InterPro" id="IPR003599">
    <property type="entry name" value="Ig_sub"/>
</dbReference>
<dbReference type="PROSITE" id="PS50835">
    <property type="entry name" value="IG_LIKE"/>
    <property type="match status" value="1"/>
</dbReference>
<name>A0A8J4TGA0_CLAMG</name>
<dbReference type="SMART" id="SM00409">
    <property type="entry name" value="IG"/>
    <property type="match status" value="1"/>
</dbReference>
<evidence type="ECO:0000256" key="5">
    <source>
        <dbReference type="ARBA" id="ARBA00023136"/>
    </source>
</evidence>
<gene>
    <name evidence="9" type="ORF">DAT39_020089</name>
</gene>
<evidence type="ECO:0000256" key="4">
    <source>
        <dbReference type="ARBA" id="ARBA00022859"/>
    </source>
</evidence>
<dbReference type="OrthoDB" id="6370831at2759"/>
<keyword evidence="7" id="KW-0325">Glycoprotein</keyword>
<dbReference type="SMART" id="SM00406">
    <property type="entry name" value="IGv"/>
    <property type="match status" value="1"/>
</dbReference>
<dbReference type="EMBL" id="QNUK01000710">
    <property type="protein sequence ID" value="KAF5890209.1"/>
    <property type="molecule type" value="Genomic_DNA"/>
</dbReference>
<organism evidence="9 10">
    <name type="scientific">Clarias magur</name>
    <name type="common">Asian catfish</name>
    <name type="synonym">Macropteronotus magur</name>
    <dbReference type="NCBI Taxonomy" id="1594786"/>
    <lineage>
        <taxon>Eukaryota</taxon>
        <taxon>Metazoa</taxon>
        <taxon>Chordata</taxon>
        <taxon>Craniata</taxon>
        <taxon>Vertebrata</taxon>
        <taxon>Euteleostomi</taxon>
        <taxon>Actinopterygii</taxon>
        <taxon>Neopterygii</taxon>
        <taxon>Teleostei</taxon>
        <taxon>Ostariophysi</taxon>
        <taxon>Siluriformes</taxon>
        <taxon>Clariidae</taxon>
        <taxon>Clarias</taxon>
    </lineage>
</organism>
<dbReference type="PANTHER" id="PTHR19433">
    <property type="entry name" value="T-CELL RECEPTOR ALPHA CHAIN V REGION-RELATED"/>
    <property type="match status" value="1"/>
</dbReference>